<keyword evidence="2" id="KW-1185">Reference proteome</keyword>
<dbReference type="AlphaFoldDB" id="A0A8D2HAA8"/>
<dbReference type="SMART" id="SM00015">
    <property type="entry name" value="IQ"/>
    <property type="match status" value="1"/>
</dbReference>
<reference evidence="1" key="2">
    <citation type="submission" date="2025-09" db="UniProtKB">
        <authorList>
            <consortium name="Ensembl"/>
        </authorList>
    </citation>
    <scope>IDENTIFICATION</scope>
</reference>
<evidence type="ECO:0000313" key="1">
    <source>
        <dbReference type="Ensembl" id="ENSUPAP00010008709.1"/>
    </source>
</evidence>
<dbReference type="PANTHER" id="PTHR35978:SF1">
    <property type="entry name" value="IQ DOMAIN-CONTAINING PROTEIN M"/>
    <property type="match status" value="1"/>
</dbReference>
<dbReference type="Ensembl" id="ENSUPAT00010010010.1">
    <property type="protein sequence ID" value="ENSUPAP00010008709.1"/>
    <property type="gene ID" value="ENSUPAG00010006999.1"/>
</dbReference>
<proteinExistence type="predicted"/>
<dbReference type="PANTHER" id="PTHR35978">
    <property type="entry name" value="IQ DOMAIN-CONTAINING PROTEIN M"/>
    <property type="match status" value="1"/>
</dbReference>
<dbReference type="Proteomes" id="UP000694417">
    <property type="component" value="Unplaced"/>
</dbReference>
<name>A0A8D2HAA8_UROPR</name>
<gene>
    <name evidence="1" type="primary">IQCM</name>
</gene>
<protein>
    <submittedName>
        <fullName evidence="1">IQ motif containing M</fullName>
    </submittedName>
</protein>
<dbReference type="InterPro" id="IPR000048">
    <property type="entry name" value="IQ_motif_EF-hand-BS"/>
</dbReference>
<reference evidence="1" key="1">
    <citation type="submission" date="2025-08" db="UniProtKB">
        <authorList>
            <consortium name="Ensembl"/>
        </authorList>
    </citation>
    <scope>IDENTIFICATION</scope>
</reference>
<accession>A0A8D2HAA8</accession>
<organism evidence="1 2">
    <name type="scientific">Urocitellus parryii</name>
    <name type="common">Arctic ground squirrel</name>
    <name type="synonym">Spermophilus parryii</name>
    <dbReference type="NCBI Taxonomy" id="9999"/>
    <lineage>
        <taxon>Eukaryota</taxon>
        <taxon>Metazoa</taxon>
        <taxon>Chordata</taxon>
        <taxon>Craniata</taxon>
        <taxon>Vertebrata</taxon>
        <taxon>Euteleostomi</taxon>
        <taxon>Mammalia</taxon>
        <taxon>Eutheria</taxon>
        <taxon>Euarchontoglires</taxon>
        <taxon>Glires</taxon>
        <taxon>Rodentia</taxon>
        <taxon>Sciuromorpha</taxon>
        <taxon>Sciuridae</taxon>
        <taxon>Xerinae</taxon>
        <taxon>Marmotini</taxon>
        <taxon>Urocitellus</taxon>
    </lineage>
</organism>
<sequence>MASAETEPEKEKWPTSEIIQQDFFQEAKTLIADHYQRINENKIRGPSINVFRNKHQKLKSSKYIPLKIKKMESFDMVQEHRTALRSIGFSKELSKSETLEEPSILQTSSQEPHVSKMKEKYQCIDLFTKEPVKLHKIMIDIEPVSKKMEKEKQQQPGKSRTVDSFLSHSSWFVNTTQDSSTGLEKEPAGKTVHDWRGVVTTKSFQFPQEPDKSLAGSSAEFRGYFTKTSVKKEQKPIIPGPKPGPRVIVEKGDKLENKVKRIGPHIEIFQVFQVKSKLFITKNIIDMVTLMQAHVRGWLERKRFQRLMSKALYHGPNLKEVINMYRGLIHRVRCRLGLRRTRQIINFPELEEWMDRKKYYETKFSKREDWQGLERSDLLKYFRDCGHYPTQKQVDEYWDLFNKDKSLTHPEVIKRAHAIELLFMLYPPKGAHVGNKGRLKSTWLRPIVNGEEGYKYIVNRHPILRRANIQIVGKLVARSIRERKMRAYFKSR</sequence>
<dbReference type="PROSITE" id="PS50096">
    <property type="entry name" value="IQ"/>
    <property type="match status" value="1"/>
</dbReference>
<evidence type="ECO:0000313" key="2">
    <source>
        <dbReference type="Proteomes" id="UP000694417"/>
    </source>
</evidence>
<dbReference type="GeneTree" id="ENSGT00390000010038"/>